<evidence type="ECO:0000256" key="3">
    <source>
        <dbReference type="ARBA" id="ARBA00022801"/>
    </source>
</evidence>
<evidence type="ECO:0000256" key="2">
    <source>
        <dbReference type="ARBA" id="ARBA00022487"/>
    </source>
</evidence>
<gene>
    <name evidence="9" type="ORF">HICCMSTLAB_LOCUS5012</name>
</gene>
<dbReference type="AlphaFoldDB" id="A0A8J2HCL8"/>
<keyword evidence="4" id="KW-1015">Disulfide bond</keyword>
<keyword evidence="2" id="KW-0719">Serine esterase</keyword>
<dbReference type="PANTHER" id="PTHR43142">
    <property type="entry name" value="CARBOXYLIC ESTER HYDROLASE"/>
    <property type="match status" value="1"/>
</dbReference>
<keyword evidence="3 6" id="KW-0378">Hydrolase</keyword>
<sequence length="560" mass="62919">MKITILLCLVSVGVAILDIDKTLDGPRFETSLGGIRGFYDYSQNGRKYLAFEGIPYAEPPVGDLRFRPPQKIKSWTGDVVAIKTGSPCLQYIHAPDHGTERIIGSEDCLYLNIYKPIIEATKKLPVIIWIHGGAFQWHMEANDGKFTRPDYLMDRDVIFVSFSYRVGPLGFLSTEDDNISGNMGLKDQNMAIRWVKENIDVFGGDPENISIFGLSAGGVSVHFQYLSRLSKGLFKRGISFSGTALNCWAITEGSGEKAKKVAAIVGCPDSSTEQMVKCLKSRPARQIASTVMHFMPWLYNPMTPFGPVIEKSTAESPFITKSPVEIINSGEAYDAPWITGVVPEEGIYPGGEFCANEELLRELDARWDTLAPFILDYNYTIPLSKHIEVGRKIRHHYIGHESIDRTTALLIIHMIGDRLYTADGVKAAKMMANINKSPVYYYYFTYKGAESVSHAMTKTKKDWGVAHGDDLYYIIESPAKNPTTTPKDRMMQRELLDFWISFATNGTADVGVEWKPVNGNTDLFNYLHIYGPNKREMNTDNDLAEINLWWSSIDFDENKI</sequence>
<keyword evidence="7" id="KW-0732">Signal</keyword>
<protein>
    <recommendedName>
        <fullName evidence="6">Carboxylic ester hydrolase</fullName>
        <ecNumber evidence="6">3.1.1.-</ecNumber>
    </recommendedName>
</protein>
<feature type="domain" description="Carboxylesterase type B" evidence="8">
    <location>
        <begin position="26"/>
        <end position="534"/>
    </location>
</feature>
<evidence type="ECO:0000256" key="7">
    <source>
        <dbReference type="SAM" id="SignalP"/>
    </source>
</evidence>
<organism evidence="9 10">
    <name type="scientific">Cotesia congregata</name>
    <name type="common">Parasitoid wasp</name>
    <name type="synonym">Apanteles congregatus</name>
    <dbReference type="NCBI Taxonomy" id="51543"/>
    <lineage>
        <taxon>Eukaryota</taxon>
        <taxon>Metazoa</taxon>
        <taxon>Ecdysozoa</taxon>
        <taxon>Arthropoda</taxon>
        <taxon>Hexapoda</taxon>
        <taxon>Insecta</taxon>
        <taxon>Pterygota</taxon>
        <taxon>Neoptera</taxon>
        <taxon>Endopterygota</taxon>
        <taxon>Hymenoptera</taxon>
        <taxon>Apocrita</taxon>
        <taxon>Ichneumonoidea</taxon>
        <taxon>Braconidae</taxon>
        <taxon>Microgastrinae</taxon>
        <taxon>Cotesia</taxon>
    </lineage>
</organism>
<evidence type="ECO:0000313" key="9">
    <source>
        <dbReference type="EMBL" id="CAG5088876.1"/>
    </source>
</evidence>
<dbReference type="InterPro" id="IPR002018">
    <property type="entry name" value="CarbesteraseB"/>
</dbReference>
<dbReference type="Gene3D" id="3.40.50.1820">
    <property type="entry name" value="alpha/beta hydrolase"/>
    <property type="match status" value="1"/>
</dbReference>
<proteinExistence type="inferred from homology"/>
<comment type="similarity">
    <text evidence="1 6">Belongs to the type-B carboxylesterase/lipase family.</text>
</comment>
<dbReference type="InterPro" id="IPR029058">
    <property type="entry name" value="AB_hydrolase_fold"/>
</dbReference>
<dbReference type="EMBL" id="CAJNRD030001119">
    <property type="protein sequence ID" value="CAG5088876.1"/>
    <property type="molecule type" value="Genomic_DNA"/>
</dbReference>
<comment type="caution">
    <text evidence="9">The sequence shown here is derived from an EMBL/GenBank/DDBJ whole genome shotgun (WGS) entry which is preliminary data.</text>
</comment>
<feature type="signal peptide" evidence="7">
    <location>
        <begin position="1"/>
        <end position="15"/>
    </location>
</feature>
<evidence type="ECO:0000256" key="5">
    <source>
        <dbReference type="ARBA" id="ARBA00023180"/>
    </source>
</evidence>
<dbReference type="EC" id="3.1.1.-" evidence="6"/>
<dbReference type="InterPro" id="IPR019826">
    <property type="entry name" value="Carboxylesterase_B_AS"/>
</dbReference>
<feature type="chain" id="PRO_5035150154" description="Carboxylic ester hydrolase" evidence="7">
    <location>
        <begin position="16"/>
        <end position="560"/>
    </location>
</feature>
<evidence type="ECO:0000313" key="10">
    <source>
        <dbReference type="Proteomes" id="UP000786811"/>
    </source>
</evidence>
<dbReference type="OrthoDB" id="6846267at2759"/>
<accession>A0A8J2HCL8</accession>
<name>A0A8J2HCL8_COTCN</name>
<dbReference type="SUPFAM" id="SSF53474">
    <property type="entry name" value="alpha/beta-Hydrolases"/>
    <property type="match status" value="1"/>
</dbReference>
<dbReference type="Pfam" id="PF00135">
    <property type="entry name" value="COesterase"/>
    <property type="match status" value="1"/>
</dbReference>
<evidence type="ECO:0000256" key="1">
    <source>
        <dbReference type="ARBA" id="ARBA00005964"/>
    </source>
</evidence>
<keyword evidence="10" id="KW-1185">Reference proteome</keyword>
<dbReference type="PANTHER" id="PTHR43142:SF1">
    <property type="entry name" value="CARBOXYLIC ESTER HYDROLASE"/>
    <property type="match status" value="1"/>
</dbReference>
<dbReference type="GO" id="GO:0052689">
    <property type="term" value="F:carboxylic ester hydrolase activity"/>
    <property type="evidence" value="ECO:0007669"/>
    <property type="project" value="UniProtKB-KW"/>
</dbReference>
<evidence type="ECO:0000256" key="6">
    <source>
        <dbReference type="RuleBase" id="RU361235"/>
    </source>
</evidence>
<keyword evidence="5" id="KW-0325">Glycoprotein</keyword>
<dbReference type="Proteomes" id="UP000786811">
    <property type="component" value="Unassembled WGS sequence"/>
</dbReference>
<evidence type="ECO:0000259" key="8">
    <source>
        <dbReference type="Pfam" id="PF00135"/>
    </source>
</evidence>
<evidence type="ECO:0000256" key="4">
    <source>
        <dbReference type="ARBA" id="ARBA00023157"/>
    </source>
</evidence>
<dbReference type="PROSITE" id="PS00122">
    <property type="entry name" value="CARBOXYLESTERASE_B_1"/>
    <property type="match status" value="1"/>
</dbReference>
<dbReference type="PROSITE" id="PS00941">
    <property type="entry name" value="CARBOXYLESTERASE_B_2"/>
    <property type="match status" value="1"/>
</dbReference>
<dbReference type="InterPro" id="IPR019819">
    <property type="entry name" value="Carboxylesterase_B_CS"/>
</dbReference>
<reference evidence="9" key="1">
    <citation type="submission" date="2021-04" db="EMBL/GenBank/DDBJ databases">
        <authorList>
            <person name="Chebbi M.A.C M."/>
        </authorList>
    </citation>
    <scope>NUCLEOTIDE SEQUENCE</scope>
</reference>